<dbReference type="EMBL" id="BMZS01000005">
    <property type="protein sequence ID" value="GHD51074.1"/>
    <property type="molecule type" value="Genomic_DNA"/>
</dbReference>
<dbReference type="InterPro" id="IPR002192">
    <property type="entry name" value="PPDK_AMP/ATP-bd"/>
</dbReference>
<dbReference type="InterPro" id="IPR013815">
    <property type="entry name" value="ATP_grasp_subdomain_1"/>
</dbReference>
<proteinExistence type="predicted"/>
<dbReference type="SUPFAM" id="SSF52009">
    <property type="entry name" value="Phosphohistidine domain"/>
    <property type="match status" value="1"/>
</dbReference>
<feature type="domain" description="PEP-utilising enzyme mobile" evidence="1">
    <location>
        <begin position="724"/>
        <end position="793"/>
    </location>
</feature>
<dbReference type="GO" id="GO:0005524">
    <property type="term" value="F:ATP binding"/>
    <property type="evidence" value="ECO:0007669"/>
    <property type="project" value="InterPro"/>
</dbReference>
<dbReference type="InterPro" id="IPR036637">
    <property type="entry name" value="Phosphohistidine_dom_sf"/>
</dbReference>
<dbReference type="AlphaFoldDB" id="A0A919CPV6"/>
<keyword evidence="3" id="KW-0670">Pyruvate</keyword>
<dbReference type="InterPro" id="IPR008279">
    <property type="entry name" value="PEP-util_enz_mobile_dom"/>
</dbReference>
<evidence type="ECO:0000259" key="1">
    <source>
        <dbReference type="Pfam" id="PF00391"/>
    </source>
</evidence>
<reference evidence="3" key="1">
    <citation type="journal article" date="2014" name="Int. J. Syst. Evol. Microbiol.">
        <title>Complete genome sequence of Corynebacterium casei LMG S-19264T (=DSM 44701T), isolated from a smear-ripened cheese.</title>
        <authorList>
            <consortium name="US DOE Joint Genome Institute (JGI-PGF)"/>
            <person name="Walter F."/>
            <person name="Albersmeier A."/>
            <person name="Kalinowski J."/>
            <person name="Ruckert C."/>
        </authorList>
    </citation>
    <scope>NUCLEOTIDE SEQUENCE</scope>
    <source>
        <strain evidence="3">KCTC 42651</strain>
    </source>
</reference>
<evidence type="ECO:0000259" key="2">
    <source>
        <dbReference type="Pfam" id="PF01326"/>
    </source>
</evidence>
<dbReference type="Gene3D" id="3.50.30.10">
    <property type="entry name" value="Phosphohistidine domain"/>
    <property type="match status" value="1"/>
</dbReference>
<evidence type="ECO:0000313" key="3">
    <source>
        <dbReference type="EMBL" id="GHD51074.1"/>
    </source>
</evidence>
<dbReference type="PANTHER" id="PTHR43615">
    <property type="entry name" value="PHOSPHOENOLPYRUVATE SYNTHASE-RELATED"/>
    <property type="match status" value="1"/>
</dbReference>
<dbReference type="Proteomes" id="UP000630353">
    <property type="component" value="Unassembled WGS sequence"/>
</dbReference>
<dbReference type="SUPFAM" id="SSF56059">
    <property type="entry name" value="Glutathione synthetase ATP-binding domain-like"/>
    <property type="match status" value="1"/>
</dbReference>
<keyword evidence="4" id="KW-1185">Reference proteome</keyword>
<name>A0A919CPV6_9PROT</name>
<dbReference type="InterPro" id="IPR051549">
    <property type="entry name" value="PEP_Utilizing_Enz"/>
</dbReference>
<protein>
    <submittedName>
        <fullName evidence="3">Pyruvate, phosphate dikinase</fullName>
    </submittedName>
</protein>
<organism evidence="3 4">
    <name type="scientific">Thalassobaculum fulvum</name>
    <dbReference type="NCBI Taxonomy" id="1633335"/>
    <lineage>
        <taxon>Bacteria</taxon>
        <taxon>Pseudomonadati</taxon>
        <taxon>Pseudomonadota</taxon>
        <taxon>Alphaproteobacteria</taxon>
        <taxon>Rhodospirillales</taxon>
        <taxon>Thalassobaculaceae</taxon>
        <taxon>Thalassobaculum</taxon>
    </lineage>
</organism>
<accession>A0A919CPV6</accession>
<dbReference type="RefSeq" id="WP_189989998.1">
    <property type="nucleotide sequence ID" value="NZ_BMZS01000005.1"/>
</dbReference>
<evidence type="ECO:0000313" key="4">
    <source>
        <dbReference type="Proteomes" id="UP000630353"/>
    </source>
</evidence>
<sequence length="800" mass="87291">MIVQVSRSNLFGTKSETLERLVPHQGQFRIPEFLYFSTAEWAHDAARLVEAIASRFGTRPVAVRSSAQVEDSQASSMAGKFTSILGVAAHDGAAIRAAVASVIGSYGPEAGDDQVLIQEMVADVAISGVAMTHGLDDGSPYYTIEYDDETGATDSVTAGLTINKSLRLHRDVGEAHLMSPRMRQVLRLIRTLEGIVGRVPLDIEFALGRDDKVYLFQVRQIAAQSSWTPGLGQRIDDALHGIEHFLTDRLGPRDGVLGRRGILGTMTDWNPAEMIGSAPRRLAYSLYRRLITDDVWAIAREAMGYRPMVGEALMVGLAGRPYIDVRNSLNSFLPATLPEPEAERLVDAALDRLAARPELHDKVEFEVMPTGIDFRTERFLETEYGDVLGADDRRSILAAYRDLMNRVVADGTAPTLQDAERRIAQLAARQQARGPVLDLPAVSPLQSLARARRTVEEARHLGTPAFSILARHAFLAEALLRSLVERGALTEQRFAAFKTSVKTVAGDFTEAMRRVVTGTMPEADFMARFGHLRPGTYDVLSPRYDQREDLFAGARLPETGGPHEFSPTAAERAAIDRLIAEAGLGLAGADALLSYARRAIAGRELGKFVFSRNVSDALEMLAAWAEARGLGRDELSHLDIGPVLAQVAGEAIERDGFSLHDRIAQERRSHQCAASLHLSFILRSVDELYIAPQQRAEPNYVTKGRAGGPLRLLDPQSRASADLEGAVVCIESADPGFDWIFTHGIAGLVTKYGGANSHMAIRCAEFGIPAIIGCGEVLFDQIARAHSVEIDAANRHFVLH</sequence>
<dbReference type="PANTHER" id="PTHR43615:SF1">
    <property type="entry name" value="PPDK_N DOMAIN-CONTAINING PROTEIN"/>
    <property type="match status" value="1"/>
</dbReference>
<reference evidence="3" key="2">
    <citation type="submission" date="2020-09" db="EMBL/GenBank/DDBJ databases">
        <authorList>
            <person name="Sun Q."/>
            <person name="Kim S."/>
        </authorList>
    </citation>
    <scope>NUCLEOTIDE SEQUENCE</scope>
    <source>
        <strain evidence="3">KCTC 42651</strain>
    </source>
</reference>
<dbReference type="Gene3D" id="3.30.470.20">
    <property type="entry name" value="ATP-grasp fold, B domain"/>
    <property type="match status" value="1"/>
</dbReference>
<comment type="caution">
    <text evidence="3">The sequence shown here is derived from an EMBL/GenBank/DDBJ whole genome shotgun (WGS) entry which is preliminary data.</text>
</comment>
<dbReference type="NCBIfam" id="NF004508">
    <property type="entry name" value="PRK05849.1"/>
    <property type="match status" value="1"/>
</dbReference>
<dbReference type="Gene3D" id="3.30.1490.20">
    <property type="entry name" value="ATP-grasp fold, A domain"/>
    <property type="match status" value="1"/>
</dbReference>
<dbReference type="Pfam" id="PF01326">
    <property type="entry name" value="PPDK_N"/>
    <property type="match status" value="1"/>
</dbReference>
<feature type="domain" description="Pyruvate phosphate dikinase AMP/ATP-binding" evidence="2">
    <location>
        <begin position="47"/>
        <end position="138"/>
    </location>
</feature>
<gene>
    <name evidence="3" type="ORF">GCM10017083_25090</name>
</gene>
<dbReference type="Pfam" id="PF00391">
    <property type="entry name" value="PEP-utilizers"/>
    <property type="match status" value="1"/>
</dbReference>
<dbReference type="GO" id="GO:0016301">
    <property type="term" value="F:kinase activity"/>
    <property type="evidence" value="ECO:0007669"/>
    <property type="project" value="InterPro"/>
</dbReference>